<dbReference type="SUPFAM" id="SSF54897">
    <property type="entry name" value="Protease propeptides/inhibitors"/>
    <property type="match status" value="1"/>
</dbReference>
<keyword evidence="4 8" id="KW-0378">Hydrolase</keyword>
<feature type="active site" description="Charge relay system" evidence="8">
    <location>
        <position position="282"/>
    </location>
</feature>
<evidence type="ECO:0000256" key="3">
    <source>
        <dbReference type="ARBA" id="ARBA00022723"/>
    </source>
</evidence>
<dbReference type="PANTHER" id="PTHR14218">
    <property type="entry name" value="PROTEASE S8 TRIPEPTIDYL PEPTIDASE I CLN2"/>
    <property type="match status" value="1"/>
</dbReference>
<protein>
    <submittedName>
        <fullName evidence="11">Family S53 protease</fullName>
    </submittedName>
</protein>
<dbReference type="GO" id="GO:0008240">
    <property type="term" value="F:tripeptidyl-peptidase activity"/>
    <property type="evidence" value="ECO:0007669"/>
    <property type="project" value="TreeGrafter"/>
</dbReference>
<evidence type="ECO:0000259" key="10">
    <source>
        <dbReference type="PROSITE" id="PS51695"/>
    </source>
</evidence>
<feature type="domain" description="Peptidase S53" evidence="10">
    <location>
        <begin position="209"/>
        <end position="569"/>
    </location>
</feature>
<keyword evidence="2 8" id="KW-0645">Protease</keyword>
<feature type="signal peptide" evidence="9">
    <location>
        <begin position="1"/>
        <end position="19"/>
    </location>
</feature>
<dbReference type="VEuPathDB" id="FungiDB:CCM_02797"/>
<comment type="cofactor">
    <cofactor evidence="8">
        <name>Ca(2+)</name>
        <dbReference type="ChEBI" id="CHEBI:29108"/>
    </cofactor>
    <text evidence="8">Binds 1 Ca(2+) ion per subunit.</text>
</comment>
<dbReference type="InterPro" id="IPR015366">
    <property type="entry name" value="S53_propep"/>
</dbReference>
<dbReference type="InterPro" id="IPR050819">
    <property type="entry name" value="Tripeptidyl-peptidase_I"/>
</dbReference>
<feature type="active site" description="Charge relay system" evidence="8">
    <location>
        <position position="488"/>
    </location>
</feature>
<keyword evidence="5 8" id="KW-0720">Serine protease</keyword>
<keyword evidence="7" id="KW-0865">Zymogen</keyword>
<dbReference type="PANTHER" id="PTHR14218:SF15">
    <property type="entry name" value="TRIPEPTIDYL-PEPTIDASE 1"/>
    <property type="match status" value="1"/>
</dbReference>
<evidence type="ECO:0000256" key="1">
    <source>
        <dbReference type="ARBA" id="ARBA00004239"/>
    </source>
</evidence>
<dbReference type="InterPro" id="IPR030400">
    <property type="entry name" value="Sedolisin_dom"/>
</dbReference>
<dbReference type="GO" id="GO:0006508">
    <property type="term" value="P:proteolysis"/>
    <property type="evidence" value="ECO:0007669"/>
    <property type="project" value="UniProtKB-KW"/>
</dbReference>
<dbReference type="OrthoDB" id="409122at2759"/>
<feature type="binding site" evidence="8">
    <location>
        <position position="550"/>
    </location>
    <ligand>
        <name>Ca(2+)</name>
        <dbReference type="ChEBI" id="CHEBI:29108"/>
    </ligand>
</feature>
<dbReference type="CDD" id="cd11377">
    <property type="entry name" value="Pro-peptidase_S53"/>
    <property type="match status" value="1"/>
</dbReference>
<dbReference type="SUPFAM" id="SSF52743">
    <property type="entry name" value="Subtilisin-like"/>
    <property type="match status" value="1"/>
</dbReference>
<dbReference type="PROSITE" id="PS00138">
    <property type="entry name" value="SUBTILASE_SER"/>
    <property type="match status" value="1"/>
</dbReference>
<keyword evidence="6 8" id="KW-0106">Calcium</keyword>
<dbReference type="Proteomes" id="UP000323067">
    <property type="component" value="Chromosome vi"/>
</dbReference>
<evidence type="ECO:0000256" key="5">
    <source>
        <dbReference type="ARBA" id="ARBA00022825"/>
    </source>
</evidence>
<keyword evidence="9" id="KW-0732">Signal</keyword>
<evidence type="ECO:0000313" key="12">
    <source>
        <dbReference type="Proteomes" id="UP000323067"/>
    </source>
</evidence>
<feature type="binding site" evidence="8">
    <location>
        <position position="532"/>
    </location>
    <ligand>
        <name>Ca(2+)</name>
        <dbReference type="ChEBI" id="CHEBI:29108"/>
    </ligand>
</feature>
<evidence type="ECO:0000313" key="11">
    <source>
        <dbReference type="EMBL" id="ATY60170.1"/>
    </source>
</evidence>
<reference evidence="11 12" key="1">
    <citation type="journal article" date="2017" name="BMC Genomics">
        <title>Chromosome level assembly and secondary metabolite potential of the parasitic fungus Cordyceps militaris.</title>
        <authorList>
            <person name="Kramer G.J."/>
            <person name="Nodwell J.R."/>
        </authorList>
    </citation>
    <scope>NUCLEOTIDE SEQUENCE [LARGE SCALE GENOMIC DNA]</scope>
    <source>
        <strain evidence="11 12">ATCC 34164</strain>
    </source>
</reference>
<feature type="active site" description="Charge relay system" evidence="8">
    <location>
        <position position="278"/>
    </location>
</feature>
<dbReference type="SMART" id="SM00944">
    <property type="entry name" value="Pro-kuma_activ"/>
    <property type="match status" value="1"/>
</dbReference>
<dbReference type="VEuPathDB" id="FungiDB:A9K55_006151"/>
<evidence type="ECO:0000256" key="9">
    <source>
        <dbReference type="SAM" id="SignalP"/>
    </source>
</evidence>
<evidence type="ECO:0000256" key="6">
    <source>
        <dbReference type="ARBA" id="ARBA00022837"/>
    </source>
</evidence>
<dbReference type="EMBL" id="CP023323">
    <property type="protein sequence ID" value="ATY60170.1"/>
    <property type="molecule type" value="Genomic_DNA"/>
</dbReference>
<dbReference type="PROSITE" id="PS51695">
    <property type="entry name" value="SEDOLISIN"/>
    <property type="match status" value="1"/>
</dbReference>
<proteinExistence type="predicted"/>
<dbReference type="AlphaFoldDB" id="A0A2H4SAN1"/>
<feature type="binding site" evidence="8">
    <location>
        <position position="531"/>
    </location>
    <ligand>
        <name>Ca(2+)</name>
        <dbReference type="ChEBI" id="CHEBI:29108"/>
    </ligand>
</feature>
<dbReference type="GO" id="GO:0005576">
    <property type="term" value="C:extracellular region"/>
    <property type="evidence" value="ECO:0007669"/>
    <property type="project" value="UniProtKB-SubCell"/>
</dbReference>
<evidence type="ECO:0000256" key="4">
    <source>
        <dbReference type="ARBA" id="ARBA00022801"/>
    </source>
</evidence>
<sequence>MVAWSRICLALTAASGAYAAPATANHGPLSLFSEIKQIPSQWQASGAAEKTALIKGQIGLKQSNIKGLEQKLLDISNPSSPNYGKWLSHDEVATFTAPSEGSIEAVKSWLAANGISEVSQPTNDWIEFTVPIHQMESLLDTKYEWFTHENGAQIPRTTKYSVPEGLHSMIDMITPTTAIYSNIDSHAQEAGVTANKGIQRRAGCPSNGSMNPNCINQHYNVDYTSNGSQLVATTGLLGLGANHTDYASFGNAFVPNLKDFQDVTLGNAPNSGNGSALEGNLDTQYMGGLSYPNPSVYLSTGPTGSDATSFNDALSNIASYLTSTSSPPSVVSTSYGGAENAFDGDYMDRLCNEFMKIGSLGITLTFSTGDHGVGGNGASNCNQGFYALWPASCPYVTAVGGTQFNGDSEEVANFYKLNNKTESPGGGYSWHFSAPDYNKNVTAAFASSLQGYDDYINASGRGYPDISLVSVGYSTYVNGKVLGALGTSASSPAIAALVGVLNDYRKSNGKSNLGFINPLLYSAAAADAIRDVTSGNNFGCGTNGFYASQGWDAASGLGTLDFGKLRAII</sequence>
<dbReference type="InterPro" id="IPR023828">
    <property type="entry name" value="Peptidase_S8_Ser-AS"/>
</dbReference>
<accession>A0A2H4SAN1</accession>
<evidence type="ECO:0000256" key="2">
    <source>
        <dbReference type="ARBA" id="ARBA00022670"/>
    </source>
</evidence>
<name>A0A2H4SAN1_CORMI</name>
<organism evidence="11 12">
    <name type="scientific">Cordyceps militaris</name>
    <name type="common">Caterpillar fungus</name>
    <name type="synonym">Clavaria militaris</name>
    <dbReference type="NCBI Taxonomy" id="73501"/>
    <lineage>
        <taxon>Eukaryota</taxon>
        <taxon>Fungi</taxon>
        <taxon>Dikarya</taxon>
        <taxon>Ascomycota</taxon>
        <taxon>Pezizomycotina</taxon>
        <taxon>Sordariomycetes</taxon>
        <taxon>Hypocreomycetidae</taxon>
        <taxon>Hypocreales</taxon>
        <taxon>Cordycipitaceae</taxon>
        <taxon>Cordyceps</taxon>
    </lineage>
</organism>
<dbReference type="CDD" id="cd04056">
    <property type="entry name" value="Peptidases_S53"/>
    <property type="match status" value="1"/>
</dbReference>
<evidence type="ECO:0000256" key="8">
    <source>
        <dbReference type="PROSITE-ProRule" id="PRU01032"/>
    </source>
</evidence>
<keyword evidence="3 8" id="KW-0479">Metal-binding</keyword>
<dbReference type="GO" id="GO:0004252">
    <property type="term" value="F:serine-type endopeptidase activity"/>
    <property type="evidence" value="ECO:0007669"/>
    <property type="project" value="UniProtKB-UniRule"/>
</dbReference>
<dbReference type="Gene3D" id="3.40.50.200">
    <property type="entry name" value="Peptidase S8/S53 domain"/>
    <property type="match status" value="1"/>
</dbReference>
<dbReference type="Pfam" id="PF09286">
    <property type="entry name" value="Pro-kuma_activ"/>
    <property type="match status" value="1"/>
</dbReference>
<gene>
    <name evidence="11" type="ORF">A9K55_006151</name>
</gene>
<comment type="subcellular location">
    <subcellularLocation>
        <location evidence="1">Secreted</location>
        <location evidence="1">Extracellular space</location>
    </subcellularLocation>
</comment>
<dbReference type="GO" id="GO:0046872">
    <property type="term" value="F:metal ion binding"/>
    <property type="evidence" value="ECO:0007669"/>
    <property type="project" value="UniProtKB-UniRule"/>
</dbReference>
<feature type="binding site" evidence="8">
    <location>
        <position position="552"/>
    </location>
    <ligand>
        <name>Ca(2+)</name>
        <dbReference type="ChEBI" id="CHEBI:29108"/>
    </ligand>
</feature>
<evidence type="ECO:0000256" key="7">
    <source>
        <dbReference type="ARBA" id="ARBA00023145"/>
    </source>
</evidence>
<dbReference type="InterPro" id="IPR036852">
    <property type="entry name" value="Peptidase_S8/S53_dom_sf"/>
</dbReference>
<feature type="chain" id="PRO_5014174429" evidence="9">
    <location>
        <begin position="20"/>
        <end position="569"/>
    </location>
</feature>